<keyword evidence="4 13" id="KW-0328">Glycosyltransferase</keyword>
<keyword evidence="8 13" id="KW-0735">Signal-anchor</keyword>
<dbReference type="Pfam" id="PF15711">
    <property type="entry name" value="ILEI"/>
    <property type="match status" value="1"/>
</dbReference>
<evidence type="ECO:0000256" key="11">
    <source>
        <dbReference type="ARBA" id="ARBA00023136"/>
    </source>
</evidence>
<dbReference type="InterPro" id="IPR052463">
    <property type="entry name" value="O-linked_mannose_GnT"/>
</dbReference>
<dbReference type="SUPFAM" id="SSF53448">
    <property type="entry name" value="Nucleotide-diphospho-sugar transferases"/>
    <property type="match status" value="1"/>
</dbReference>
<comment type="catalytic activity">
    <reaction evidence="13">
        <text>N(4)-(alpha-D-Man-(1-&gt;3)-[alpha-D-Man-(1-&gt;3)-[alpha-D-Man-(1-&gt;6)]-alpha-D-Man-(1-&gt;6)]-beta-D-Man-(1-&gt;4)-beta-D-GlcNAc-(1-&gt;4)-beta-D-GlcNAc)-L-asparaginyl-[protein] (N-glucan mannose isomer 5A1,2) + UDP-N-acetyl-alpha-D-glucosamine = N(4)-{beta-D-GlcNAc-(1-&gt;2)-alpha-D-Man-(1-&gt;3)-[alpha-D-Man-(1-&gt;3)-[alpha-D-Man-(1-&gt;6)]-alpha-D-Man-(1-&gt;6)]-beta-D-Man-(1-&gt;4)-beta-D-GlcNAc-(1-&gt;4)-beta-D-GlcNAc}-L-asparaginyl-[protein] + UDP + H(+)</text>
        <dbReference type="Rhea" id="RHEA:11456"/>
        <dbReference type="Rhea" id="RHEA-COMP:14367"/>
        <dbReference type="Rhea" id="RHEA-COMP:14368"/>
        <dbReference type="ChEBI" id="CHEBI:15378"/>
        <dbReference type="ChEBI" id="CHEBI:57705"/>
        <dbReference type="ChEBI" id="CHEBI:58223"/>
        <dbReference type="ChEBI" id="CHEBI:59087"/>
        <dbReference type="ChEBI" id="CHEBI:60625"/>
        <dbReference type="EC" id="2.4.1.101"/>
    </reaction>
</comment>
<comment type="cofactor">
    <cofactor evidence="13">
        <name>Mn(2+)</name>
        <dbReference type="ChEBI" id="CHEBI:29035"/>
    </cofactor>
    <text evidence="13">The cofactor is mostly bound to the substrate.</text>
</comment>
<dbReference type="InterPro" id="IPR004139">
    <property type="entry name" value="Glyco_trans_13"/>
</dbReference>
<dbReference type="Gene3D" id="3.90.550.10">
    <property type="entry name" value="Spore Coat Polysaccharide Biosynthesis Protein SpsA, Chain A"/>
    <property type="match status" value="1"/>
</dbReference>
<dbReference type="InterPro" id="IPR029044">
    <property type="entry name" value="Nucleotide-diphossugar_trans"/>
</dbReference>
<keyword evidence="5" id="KW-0808">Transferase</keyword>
<keyword evidence="10 13" id="KW-0333">Golgi apparatus</keyword>
<accession>A0ABY7FMK2</accession>
<comment type="pathway">
    <text evidence="2 13">Protein modification; protein glycosylation.</text>
</comment>
<sequence length="622" mass="71639">MISRRMCGHKNCYVKICKSGLLLMLVVSLVINISFIIDTRQKLHQQTGAVGHEKGDIVHTVHPQADIKPSPALRQARVEVTSSKQLVAVKVNGRNVYLNDGFDEDRGIHVLVLNQANLEVMARKVFDTYQKNEDDDMLRFLSNISPGRIIVYAIKDEGTFNLQERSRGELLRLGSESAPLLHWRDTWAFIARHKKGGLGESYGESKELTQWAEPAILTANITLENNNGVECASWPDTPETARRREFCQKYEGYGAVCSCGAPEPLSFTVKPLEVDGVLDVPVTIIASNRPAYLYRMLRRLLQTSGVPVDKITEPLDVTRLFNIRGIQHAPLGQKNARIAQHYKASLTATFNFFPDSGYVIIIEEDLDVSPDFFLYFQQTMHLLDEDPTLYCISAWNDQGYDHSCADETLLYRIETMPGLGWMMKKSLYKDELEPQWPAQDKQWDWDMWMRHGAIRKSRECIIPDISRTYHFGSKGLNINPYFQEIYFNKHKLQSKPNVRLKDVDRMTSEKYEVLVRDLIKGAKVLDHSKDPCAEDFIPKTDDSTYVMYIQMKEERDFETWKQLAKCYKLWDLDVRGFHKSMWRNFLHGKHLVLVGVPASPYSDLKPDNVHPIFLQEKKENKE</sequence>
<keyword evidence="11 13" id="KW-0472">Membrane</keyword>
<evidence type="ECO:0000256" key="12">
    <source>
        <dbReference type="ARBA" id="ARBA00023211"/>
    </source>
</evidence>
<evidence type="ECO:0000313" key="15">
    <source>
        <dbReference type="EMBL" id="WAR23362.1"/>
    </source>
</evidence>
<keyword evidence="9 13" id="KW-1133">Transmembrane helix</keyword>
<comment type="similarity">
    <text evidence="3 13">Belongs to the glycosyltransferase 13 family.</text>
</comment>
<evidence type="ECO:0000256" key="1">
    <source>
        <dbReference type="ARBA" id="ARBA00004323"/>
    </source>
</evidence>
<dbReference type="PROSITE" id="PS52031">
    <property type="entry name" value="GG_LECTIN"/>
    <property type="match status" value="1"/>
</dbReference>
<comment type="function">
    <text evidence="13">Initiates complex N-linked carbohydrate formation. Essential for the conversion of high-mannose to hybrid and complex N-glycans.</text>
</comment>
<dbReference type="PANTHER" id="PTHR46396">
    <property type="entry name" value="PROTEIN O-LINKED-MANNOSE BETA-1,2-N-ACETYLGLUCOSAMINYLTRANSFERASE 1"/>
    <property type="match status" value="1"/>
</dbReference>
<evidence type="ECO:0000256" key="7">
    <source>
        <dbReference type="ARBA" id="ARBA00022723"/>
    </source>
</evidence>
<evidence type="ECO:0000256" key="8">
    <source>
        <dbReference type="ARBA" id="ARBA00022968"/>
    </source>
</evidence>
<evidence type="ECO:0000256" key="3">
    <source>
        <dbReference type="ARBA" id="ARBA00006492"/>
    </source>
</evidence>
<feature type="transmembrane region" description="Helical" evidence="13">
    <location>
        <begin position="20"/>
        <end position="37"/>
    </location>
</feature>
<dbReference type="PANTHER" id="PTHR46396:SF1">
    <property type="entry name" value="PROTEIN O-LINKED-MANNOSE BETA-1,2-N-ACETYLGLUCOSAMINYLTRANSFERASE 1"/>
    <property type="match status" value="1"/>
</dbReference>
<evidence type="ECO:0000313" key="16">
    <source>
        <dbReference type="Proteomes" id="UP001164746"/>
    </source>
</evidence>
<evidence type="ECO:0000256" key="10">
    <source>
        <dbReference type="ARBA" id="ARBA00023034"/>
    </source>
</evidence>
<feature type="domain" description="ILEI/PANDER" evidence="14">
    <location>
        <begin position="106"/>
        <end position="192"/>
    </location>
</feature>
<evidence type="ECO:0000256" key="4">
    <source>
        <dbReference type="ARBA" id="ARBA00022676"/>
    </source>
</evidence>
<evidence type="ECO:0000256" key="9">
    <source>
        <dbReference type="ARBA" id="ARBA00022989"/>
    </source>
</evidence>
<keyword evidence="12 13" id="KW-0464">Manganese</keyword>
<proteinExistence type="inferred from homology"/>
<protein>
    <recommendedName>
        <fullName evidence="13">Alpha-1,3-mannosyl-glycoprotein 2-beta-N-acetylglucosaminyltransferase</fullName>
        <shortName evidence="13">GNT-I</shortName>
        <shortName evidence="13">GlcNAc-T I</shortName>
        <ecNumber evidence="13">2.4.1.101</ecNumber>
    </recommendedName>
    <alternativeName>
        <fullName evidence="13">N-glycosyl-oligosaccharide-glycoprotein N-acetylglucosaminyltransferase I</fullName>
    </alternativeName>
</protein>
<dbReference type="InterPro" id="IPR039477">
    <property type="entry name" value="ILEI/PANDER_dom"/>
</dbReference>
<keyword evidence="16" id="KW-1185">Reference proteome</keyword>
<organism evidence="15 16">
    <name type="scientific">Mya arenaria</name>
    <name type="common">Soft-shell clam</name>
    <dbReference type="NCBI Taxonomy" id="6604"/>
    <lineage>
        <taxon>Eukaryota</taxon>
        <taxon>Metazoa</taxon>
        <taxon>Spiralia</taxon>
        <taxon>Lophotrochozoa</taxon>
        <taxon>Mollusca</taxon>
        <taxon>Bivalvia</taxon>
        <taxon>Autobranchia</taxon>
        <taxon>Heteroconchia</taxon>
        <taxon>Euheterodonta</taxon>
        <taxon>Imparidentia</taxon>
        <taxon>Neoheterodontei</taxon>
        <taxon>Myida</taxon>
        <taxon>Myoidea</taxon>
        <taxon>Myidae</taxon>
        <taxon>Mya</taxon>
    </lineage>
</organism>
<gene>
    <name evidence="15" type="ORF">MAR_037031</name>
</gene>
<comment type="subcellular location">
    <subcellularLocation>
        <location evidence="1 13">Golgi apparatus membrane</location>
        <topology evidence="1 13">Single-pass type II membrane protein</topology>
    </subcellularLocation>
</comment>
<dbReference type="EMBL" id="CP111024">
    <property type="protein sequence ID" value="WAR23362.1"/>
    <property type="molecule type" value="Genomic_DNA"/>
</dbReference>
<keyword evidence="7 13" id="KW-0479">Metal-binding</keyword>
<keyword evidence="6 13" id="KW-0812">Transmembrane</keyword>
<dbReference type="Proteomes" id="UP001164746">
    <property type="component" value="Chromosome 13"/>
</dbReference>
<dbReference type="Pfam" id="PF03071">
    <property type="entry name" value="GNT-I"/>
    <property type="match status" value="1"/>
</dbReference>
<reference evidence="15" key="1">
    <citation type="submission" date="2022-11" db="EMBL/GenBank/DDBJ databases">
        <title>Centuries of genome instability and evolution in soft-shell clam transmissible cancer (bioRxiv).</title>
        <authorList>
            <person name="Hart S.F.M."/>
            <person name="Yonemitsu M.A."/>
            <person name="Giersch R.M."/>
            <person name="Beal B.F."/>
            <person name="Arriagada G."/>
            <person name="Davis B.W."/>
            <person name="Ostrander E.A."/>
            <person name="Goff S.P."/>
            <person name="Metzger M.J."/>
        </authorList>
    </citation>
    <scope>NUCLEOTIDE SEQUENCE</scope>
    <source>
        <strain evidence="15">MELC-2E11</strain>
        <tissue evidence="15">Siphon/mantle</tissue>
    </source>
</reference>
<dbReference type="EC" id="2.4.1.101" evidence="13"/>
<evidence type="ECO:0000259" key="14">
    <source>
        <dbReference type="Pfam" id="PF15711"/>
    </source>
</evidence>
<name>A0ABY7FMK2_MYAAR</name>
<evidence type="ECO:0000256" key="2">
    <source>
        <dbReference type="ARBA" id="ARBA00004922"/>
    </source>
</evidence>
<evidence type="ECO:0000256" key="5">
    <source>
        <dbReference type="ARBA" id="ARBA00022679"/>
    </source>
</evidence>
<evidence type="ECO:0000256" key="6">
    <source>
        <dbReference type="ARBA" id="ARBA00022692"/>
    </source>
</evidence>
<evidence type="ECO:0000256" key="13">
    <source>
        <dbReference type="RuleBase" id="RU368119"/>
    </source>
</evidence>